<dbReference type="AlphaFoldDB" id="A0A2V0PI80"/>
<dbReference type="CDD" id="cd00084">
    <property type="entry name" value="HMG-box_SF"/>
    <property type="match status" value="1"/>
</dbReference>
<dbReference type="SUPFAM" id="SSF47095">
    <property type="entry name" value="HMG-box"/>
    <property type="match status" value="1"/>
</dbReference>
<dbReference type="Proteomes" id="UP000247498">
    <property type="component" value="Unassembled WGS sequence"/>
</dbReference>
<dbReference type="EMBL" id="BDRX01000090">
    <property type="protein sequence ID" value="GBF96987.1"/>
    <property type="molecule type" value="Genomic_DNA"/>
</dbReference>
<protein>
    <recommendedName>
        <fullName evidence="3">HMG box domain-containing protein</fullName>
    </recommendedName>
</protein>
<keyword evidence="5" id="KW-1185">Reference proteome</keyword>
<feature type="compositionally biased region" description="Acidic residues" evidence="2">
    <location>
        <begin position="115"/>
        <end position="127"/>
    </location>
</feature>
<feature type="compositionally biased region" description="Low complexity" evidence="2">
    <location>
        <begin position="97"/>
        <end position="114"/>
    </location>
</feature>
<dbReference type="GO" id="GO:0003677">
    <property type="term" value="F:DNA binding"/>
    <property type="evidence" value="ECO:0007669"/>
    <property type="project" value="UniProtKB-UniRule"/>
</dbReference>
<keyword evidence="1" id="KW-0539">Nucleus</keyword>
<feature type="region of interest" description="Disordered" evidence="2">
    <location>
        <begin position="97"/>
        <end position="133"/>
    </location>
</feature>
<dbReference type="OrthoDB" id="547080at2759"/>
<evidence type="ECO:0000313" key="5">
    <source>
        <dbReference type="Proteomes" id="UP000247498"/>
    </source>
</evidence>
<dbReference type="InterPro" id="IPR009071">
    <property type="entry name" value="HMG_box_dom"/>
</dbReference>
<dbReference type="Pfam" id="PF00808">
    <property type="entry name" value="CBFD_NFYB_HMF"/>
    <property type="match status" value="1"/>
</dbReference>
<dbReference type="PROSITE" id="PS50118">
    <property type="entry name" value="HMG_BOX_2"/>
    <property type="match status" value="1"/>
</dbReference>
<comment type="caution">
    <text evidence="4">The sequence shown here is derived from an EMBL/GenBank/DDBJ whole genome shotgun (WGS) entry which is preliminary data.</text>
</comment>
<dbReference type="InterPro" id="IPR009072">
    <property type="entry name" value="Histone-fold"/>
</dbReference>
<dbReference type="CDD" id="cd22929">
    <property type="entry name" value="HFD_POLE4-like"/>
    <property type="match status" value="1"/>
</dbReference>
<name>A0A2V0PI80_9CHLO</name>
<sequence length="302" mass="30571">MAPKKAPTAYFLYADANRATVHKELVAAAAAAAAAAAGEEQQQDGDGGGAAAAAEAKPKAVSVALVAKELGVRWRALTAEEKAGWVQAAKQRAEELAAAAAEAGPDAADGAAADADADAAGEGEDQEQQLGPALPRGVVKRIMACDPEFKRASADAVWLISAAAEALLGLVAERAARQALSRRRRTVKLEDMQHVIKYDRRLVEAGLKDVVEDASMYDAAAAAAAAKAAGRAKPAKAAADGDGGDGGGGNGGGDGGSPGGEADGGQQQQAKRQAPAGQRGRNKRAQEEVKGQRKLDAFFTAA</sequence>
<feature type="region of interest" description="Disordered" evidence="2">
    <location>
        <begin position="236"/>
        <end position="302"/>
    </location>
</feature>
<feature type="domain" description="HMG box" evidence="3">
    <location>
        <begin position="3"/>
        <end position="91"/>
    </location>
</feature>
<dbReference type="GO" id="GO:0005634">
    <property type="term" value="C:nucleus"/>
    <property type="evidence" value="ECO:0007669"/>
    <property type="project" value="UniProtKB-UniRule"/>
</dbReference>
<dbReference type="InterPro" id="IPR003958">
    <property type="entry name" value="CBFA_NFYB_domain"/>
</dbReference>
<evidence type="ECO:0000259" key="3">
    <source>
        <dbReference type="PROSITE" id="PS50118"/>
    </source>
</evidence>
<feature type="region of interest" description="Disordered" evidence="2">
    <location>
        <begin position="32"/>
        <end position="53"/>
    </location>
</feature>
<dbReference type="InterPro" id="IPR036910">
    <property type="entry name" value="HMG_box_dom_sf"/>
</dbReference>
<dbReference type="SMART" id="SM00398">
    <property type="entry name" value="HMG"/>
    <property type="match status" value="1"/>
</dbReference>
<gene>
    <name evidence="4" type="ORF">Rsub_09784</name>
</gene>
<dbReference type="GO" id="GO:0046982">
    <property type="term" value="F:protein heterodimerization activity"/>
    <property type="evidence" value="ECO:0007669"/>
    <property type="project" value="InterPro"/>
</dbReference>
<dbReference type="Gene3D" id="1.10.20.10">
    <property type="entry name" value="Histone, subunit A"/>
    <property type="match status" value="1"/>
</dbReference>
<accession>A0A2V0PI80</accession>
<evidence type="ECO:0000256" key="2">
    <source>
        <dbReference type="SAM" id="MobiDB-lite"/>
    </source>
</evidence>
<reference evidence="4 5" key="1">
    <citation type="journal article" date="2018" name="Sci. Rep.">
        <title>Raphidocelis subcapitata (=Pseudokirchneriella subcapitata) provides an insight into genome evolution and environmental adaptations in the Sphaeropleales.</title>
        <authorList>
            <person name="Suzuki S."/>
            <person name="Yamaguchi H."/>
            <person name="Nakajima N."/>
            <person name="Kawachi M."/>
        </authorList>
    </citation>
    <scope>NUCLEOTIDE SEQUENCE [LARGE SCALE GENOMIC DNA]</scope>
    <source>
        <strain evidence="4 5">NIES-35</strain>
    </source>
</reference>
<dbReference type="Gene3D" id="1.10.30.10">
    <property type="entry name" value="High mobility group box domain"/>
    <property type="match status" value="1"/>
</dbReference>
<dbReference type="InParanoid" id="A0A2V0PI80"/>
<dbReference type="SUPFAM" id="SSF47113">
    <property type="entry name" value="Histone-fold"/>
    <property type="match status" value="1"/>
</dbReference>
<organism evidence="4 5">
    <name type="scientific">Raphidocelis subcapitata</name>
    <dbReference type="NCBI Taxonomy" id="307507"/>
    <lineage>
        <taxon>Eukaryota</taxon>
        <taxon>Viridiplantae</taxon>
        <taxon>Chlorophyta</taxon>
        <taxon>core chlorophytes</taxon>
        <taxon>Chlorophyceae</taxon>
        <taxon>CS clade</taxon>
        <taxon>Sphaeropleales</taxon>
        <taxon>Selenastraceae</taxon>
        <taxon>Raphidocelis</taxon>
    </lineage>
</organism>
<feature type="compositionally biased region" description="Basic and acidic residues" evidence="2">
    <location>
        <begin position="284"/>
        <end position="296"/>
    </location>
</feature>
<feature type="DNA-binding region" description="HMG box" evidence="1">
    <location>
        <begin position="3"/>
        <end position="91"/>
    </location>
</feature>
<evidence type="ECO:0000256" key="1">
    <source>
        <dbReference type="PROSITE-ProRule" id="PRU00267"/>
    </source>
</evidence>
<proteinExistence type="predicted"/>
<dbReference type="STRING" id="307507.A0A2V0PI80"/>
<feature type="compositionally biased region" description="Gly residues" evidence="2">
    <location>
        <begin position="244"/>
        <end position="263"/>
    </location>
</feature>
<evidence type="ECO:0000313" key="4">
    <source>
        <dbReference type="EMBL" id="GBF96987.1"/>
    </source>
</evidence>
<keyword evidence="1" id="KW-0238">DNA-binding</keyword>